<evidence type="ECO:0000256" key="4">
    <source>
        <dbReference type="ARBA" id="ARBA00022989"/>
    </source>
</evidence>
<accession>A0ABR4GPS8</accession>
<feature type="transmembrane region" description="Helical" evidence="6">
    <location>
        <begin position="305"/>
        <end position="323"/>
    </location>
</feature>
<dbReference type="SUPFAM" id="SSF103473">
    <property type="entry name" value="MFS general substrate transporter"/>
    <property type="match status" value="1"/>
</dbReference>
<gene>
    <name evidence="8" type="ORF">BJX66DRAFT_346027</name>
</gene>
<dbReference type="PANTHER" id="PTHR43791">
    <property type="entry name" value="PERMEASE-RELATED"/>
    <property type="match status" value="1"/>
</dbReference>
<sequence length="427" mass="47041">MTVMPMIWVLYLFNYLDRNSIASAKLNTIEADLRLTGDNYNTAVSILTVGYMVMQIPSNMILTRVRPSLYIPLWACVWSCVSAATGSVQSFAQLIVVRCLLGIAEAPFFPGVYYLLSCWYTRKELGLRMALMYTGLVVAIAFSGLIAAGVFSHLDGAMGLAGWRWLYIIIGSINLVLAVIAFGLLPDFPEAKTGSQSWLMTEEERKVALERIRADNIAQESSRSIWYGFRRAVSDYRTWLFVFLLLCNHAAFGFSYFYPSIVTGFGFGSNNVTLLCTAPPYLIGALISVLVSWSSDRRAERGFHISIPAWIAVLGFIISVATLNAPARYVASFLYISGGYAANGLIYGWAANVLSQTPEKKAVATSMLNVLAQLGNVMSPYFFRDRDEPRYVLAIILLAVFSACSGVTSLFLSEAQAAGVEPRLFAT</sequence>
<comment type="caution">
    <text evidence="8">The sequence shown here is derived from an EMBL/GenBank/DDBJ whole genome shotgun (WGS) entry which is preliminary data.</text>
</comment>
<evidence type="ECO:0000256" key="5">
    <source>
        <dbReference type="ARBA" id="ARBA00023136"/>
    </source>
</evidence>
<evidence type="ECO:0000256" key="1">
    <source>
        <dbReference type="ARBA" id="ARBA00004141"/>
    </source>
</evidence>
<evidence type="ECO:0000313" key="8">
    <source>
        <dbReference type="EMBL" id="KAL2801071.1"/>
    </source>
</evidence>
<feature type="transmembrane region" description="Helical" evidence="6">
    <location>
        <begin position="131"/>
        <end position="153"/>
    </location>
</feature>
<feature type="transmembrane region" description="Helical" evidence="6">
    <location>
        <begin position="165"/>
        <end position="185"/>
    </location>
</feature>
<keyword evidence="5 6" id="KW-0472">Membrane</keyword>
<keyword evidence="9" id="KW-1185">Reference proteome</keyword>
<evidence type="ECO:0000259" key="7">
    <source>
        <dbReference type="PROSITE" id="PS50850"/>
    </source>
</evidence>
<dbReference type="InterPro" id="IPR011701">
    <property type="entry name" value="MFS"/>
</dbReference>
<keyword evidence="4 6" id="KW-1133">Transmembrane helix</keyword>
<organism evidence="8 9">
    <name type="scientific">Aspergillus keveii</name>
    <dbReference type="NCBI Taxonomy" id="714993"/>
    <lineage>
        <taxon>Eukaryota</taxon>
        <taxon>Fungi</taxon>
        <taxon>Dikarya</taxon>
        <taxon>Ascomycota</taxon>
        <taxon>Pezizomycotina</taxon>
        <taxon>Eurotiomycetes</taxon>
        <taxon>Eurotiomycetidae</taxon>
        <taxon>Eurotiales</taxon>
        <taxon>Aspergillaceae</taxon>
        <taxon>Aspergillus</taxon>
        <taxon>Aspergillus subgen. Nidulantes</taxon>
    </lineage>
</organism>
<feature type="transmembrane region" description="Helical" evidence="6">
    <location>
        <begin position="329"/>
        <end position="350"/>
    </location>
</feature>
<comment type="subcellular location">
    <subcellularLocation>
        <location evidence="1">Membrane</location>
        <topology evidence="1">Multi-pass membrane protein</topology>
    </subcellularLocation>
</comment>
<evidence type="ECO:0000256" key="2">
    <source>
        <dbReference type="ARBA" id="ARBA00022448"/>
    </source>
</evidence>
<feature type="transmembrane region" description="Helical" evidence="6">
    <location>
        <begin position="69"/>
        <end position="89"/>
    </location>
</feature>
<dbReference type="InterPro" id="IPR036259">
    <property type="entry name" value="MFS_trans_sf"/>
</dbReference>
<keyword evidence="2" id="KW-0813">Transport</keyword>
<dbReference type="PROSITE" id="PS50850">
    <property type="entry name" value="MFS"/>
    <property type="match status" value="1"/>
</dbReference>
<protein>
    <submittedName>
        <fullName evidence="8">Major facilitator superfamily domain-containing protein</fullName>
    </submittedName>
</protein>
<name>A0ABR4GPS8_9EURO</name>
<evidence type="ECO:0000256" key="6">
    <source>
        <dbReference type="SAM" id="Phobius"/>
    </source>
</evidence>
<evidence type="ECO:0000313" key="9">
    <source>
        <dbReference type="Proteomes" id="UP001610563"/>
    </source>
</evidence>
<dbReference type="Proteomes" id="UP001610563">
    <property type="component" value="Unassembled WGS sequence"/>
</dbReference>
<feature type="transmembrane region" description="Helical" evidence="6">
    <location>
        <begin position="389"/>
        <end position="413"/>
    </location>
</feature>
<dbReference type="EMBL" id="JBFTWV010000001">
    <property type="protein sequence ID" value="KAL2801071.1"/>
    <property type="molecule type" value="Genomic_DNA"/>
</dbReference>
<feature type="transmembrane region" description="Helical" evidence="6">
    <location>
        <begin position="95"/>
        <end position="119"/>
    </location>
</feature>
<feature type="domain" description="Major facilitator superfamily (MFS) profile" evidence="7">
    <location>
        <begin position="3"/>
        <end position="417"/>
    </location>
</feature>
<feature type="transmembrane region" description="Helical" evidence="6">
    <location>
        <begin position="271"/>
        <end position="293"/>
    </location>
</feature>
<reference evidence="8 9" key="1">
    <citation type="submission" date="2024-07" db="EMBL/GenBank/DDBJ databases">
        <title>Section-level genome sequencing and comparative genomics of Aspergillus sections Usti and Cavernicolus.</title>
        <authorList>
            <consortium name="Lawrence Berkeley National Laboratory"/>
            <person name="Nybo J.L."/>
            <person name="Vesth T.C."/>
            <person name="Theobald S."/>
            <person name="Frisvad J.C."/>
            <person name="Larsen T.O."/>
            <person name="Kjaerboelling I."/>
            <person name="Rothschild-Mancinelli K."/>
            <person name="Lyhne E.K."/>
            <person name="Kogle M.E."/>
            <person name="Barry K."/>
            <person name="Clum A."/>
            <person name="Na H."/>
            <person name="Ledsgaard L."/>
            <person name="Lin J."/>
            <person name="Lipzen A."/>
            <person name="Kuo A."/>
            <person name="Riley R."/>
            <person name="Mondo S."/>
            <person name="Labutti K."/>
            <person name="Haridas S."/>
            <person name="Pangalinan J."/>
            <person name="Salamov A.A."/>
            <person name="Simmons B.A."/>
            <person name="Magnuson J.K."/>
            <person name="Chen J."/>
            <person name="Drula E."/>
            <person name="Henrissat B."/>
            <person name="Wiebenga A."/>
            <person name="Lubbers R.J."/>
            <person name="Gomes A.C."/>
            <person name="Makela M.R."/>
            <person name="Stajich J."/>
            <person name="Grigoriev I.V."/>
            <person name="Mortensen U.H."/>
            <person name="De Vries R.P."/>
            <person name="Baker S.E."/>
            <person name="Andersen M.R."/>
        </authorList>
    </citation>
    <scope>NUCLEOTIDE SEQUENCE [LARGE SCALE GENOMIC DNA]</scope>
    <source>
        <strain evidence="8 9">CBS 209.92</strain>
    </source>
</reference>
<dbReference type="Pfam" id="PF07690">
    <property type="entry name" value="MFS_1"/>
    <property type="match status" value="1"/>
</dbReference>
<keyword evidence="3 6" id="KW-0812">Transmembrane</keyword>
<dbReference type="Gene3D" id="1.20.1250.20">
    <property type="entry name" value="MFS general substrate transporter like domains"/>
    <property type="match status" value="2"/>
</dbReference>
<dbReference type="InterPro" id="IPR020846">
    <property type="entry name" value="MFS_dom"/>
</dbReference>
<evidence type="ECO:0000256" key="3">
    <source>
        <dbReference type="ARBA" id="ARBA00022692"/>
    </source>
</evidence>
<proteinExistence type="predicted"/>
<feature type="transmembrane region" description="Helical" evidence="6">
    <location>
        <begin position="239"/>
        <end position="259"/>
    </location>
</feature>
<dbReference type="PANTHER" id="PTHR43791:SF62">
    <property type="entry name" value="MAJOR FACILITATOR SUPERFAMILY (MFS) PROFILE DOMAIN-CONTAINING PROTEIN"/>
    <property type="match status" value="1"/>
</dbReference>